<reference evidence="3" key="2">
    <citation type="submission" date="2020-09" db="EMBL/GenBank/DDBJ databases">
        <authorList>
            <person name="Sun Q."/>
            <person name="Zhou Y."/>
        </authorList>
    </citation>
    <scope>NUCLEOTIDE SEQUENCE</scope>
    <source>
        <strain evidence="3">CGMCC 1.15448</strain>
    </source>
</reference>
<dbReference type="Pfam" id="PF13517">
    <property type="entry name" value="FG-GAP_3"/>
    <property type="match status" value="3"/>
</dbReference>
<sequence length="739" mass="81677">MSYRTLLFFVLLGLASCKDKPLPNQEMIDLLKASAKLDHNHENVFSPEAMIEYCDSVLRKDPGEEAGRTALHRKANALLQLGEEQKAIDILQGLLDRISLGAIDQRQAIMKDMAIAWLRLGDRTNCITNHTAESCIYPISAGGVHRDKTGAEKAIDLYKAILVDNPTDLESRWLLNIAYMTTGGYPEAVPPQFLLKVRDDDSMHAVKPFRNVAMNIGLNYKCIAGGSIVDDFNNDGYDDIVLSSWSLTEPMRYYRNNADGTFTDVSDSSGLGYLTGGLNIMQTDYNNDGYKDIFVLRGGWKGKFGKNPNSLLRNNGDGTFTDVTKASGLLSFHPSQTATWADFNNDGWLDVFIGNETTPGEEVHPCQLFINNRNGTFTEMAAKAGCAVTKFVKGVTSGDYDNDGRMDIFLSTMNGNKILLRNESDKNGAIKFRDVSQQAGLTHNLTRTFPTWFWDYDNDGWPDILVCGYEFNQSLSYYAAAEAIQLPIGNAGKVFLFRNNHDGTFEDVSARVGLNSTAFAMGANFGDIDNDGYLDFFLGTGNPQLKSAVPNKLFRNMRGERFLDVTTAARVGNIQKGHGVSFADLDNDGDEDIYIKMGGAYTGDAYENALYLNPGQNTNHWVNVLLEGKVSNKAAIGARIKVTFMENKTERSVFRDVNSGGSFGSNPLRQHIGIGQATSIGQVEIYWPVTGKTQVFHHLPIDTNIRIVEGDTTFSTYRLSRLDFQSGVKKLISCAPGKF</sequence>
<organism evidence="3 4">
    <name type="scientific">Puia dinghuensis</name>
    <dbReference type="NCBI Taxonomy" id="1792502"/>
    <lineage>
        <taxon>Bacteria</taxon>
        <taxon>Pseudomonadati</taxon>
        <taxon>Bacteroidota</taxon>
        <taxon>Chitinophagia</taxon>
        <taxon>Chitinophagales</taxon>
        <taxon>Chitinophagaceae</taxon>
        <taxon>Puia</taxon>
    </lineage>
</organism>
<dbReference type="Gene3D" id="1.25.40.10">
    <property type="entry name" value="Tetratricopeptide repeat domain"/>
    <property type="match status" value="1"/>
</dbReference>
<proteinExistence type="predicted"/>
<feature type="domain" description="ASPIC/UnbV" evidence="2">
    <location>
        <begin position="635"/>
        <end position="704"/>
    </location>
</feature>
<dbReference type="Proteomes" id="UP000607559">
    <property type="component" value="Unassembled WGS sequence"/>
</dbReference>
<dbReference type="InterPro" id="IPR013517">
    <property type="entry name" value="FG-GAP"/>
</dbReference>
<protein>
    <recommendedName>
        <fullName evidence="2">ASPIC/UnbV domain-containing protein</fullName>
    </recommendedName>
</protein>
<gene>
    <name evidence="3" type="ORF">GCM10011511_01300</name>
</gene>
<dbReference type="Gene3D" id="2.130.10.130">
    <property type="entry name" value="Integrin alpha, N-terminal"/>
    <property type="match status" value="2"/>
</dbReference>
<dbReference type="AlphaFoldDB" id="A0A8J2U6E7"/>
<dbReference type="InterPro" id="IPR011519">
    <property type="entry name" value="UnbV_ASPIC"/>
</dbReference>
<evidence type="ECO:0000313" key="3">
    <source>
        <dbReference type="EMBL" id="GGA82075.1"/>
    </source>
</evidence>
<dbReference type="InterPro" id="IPR011990">
    <property type="entry name" value="TPR-like_helical_dom_sf"/>
</dbReference>
<reference evidence="3" key="1">
    <citation type="journal article" date="2014" name="Int. J. Syst. Evol. Microbiol.">
        <title>Complete genome sequence of Corynebacterium casei LMG S-19264T (=DSM 44701T), isolated from a smear-ripened cheese.</title>
        <authorList>
            <consortium name="US DOE Joint Genome Institute (JGI-PGF)"/>
            <person name="Walter F."/>
            <person name="Albersmeier A."/>
            <person name="Kalinowski J."/>
            <person name="Ruckert C."/>
        </authorList>
    </citation>
    <scope>NUCLEOTIDE SEQUENCE</scope>
    <source>
        <strain evidence="3">CGMCC 1.15448</strain>
    </source>
</reference>
<dbReference type="PANTHER" id="PTHR16026">
    <property type="entry name" value="CARTILAGE ACIDIC PROTEIN 1"/>
    <property type="match status" value="1"/>
</dbReference>
<dbReference type="SUPFAM" id="SSF69318">
    <property type="entry name" value="Integrin alpha N-terminal domain"/>
    <property type="match status" value="1"/>
</dbReference>
<dbReference type="RefSeq" id="WP_188927502.1">
    <property type="nucleotide sequence ID" value="NZ_BMJC01000001.1"/>
</dbReference>
<keyword evidence="1" id="KW-0732">Signal</keyword>
<evidence type="ECO:0000313" key="4">
    <source>
        <dbReference type="Proteomes" id="UP000607559"/>
    </source>
</evidence>
<dbReference type="InterPro" id="IPR027039">
    <property type="entry name" value="Crtac1"/>
</dbReference>
<accession>A0A8J2U6E7</accession>
<dbReference type="SUPFAM" id="SSF48452">
    <property type="entry name" value="TPR-like"/>
    <property type="match status" value="1"/>
</dbReference>
<keyword evidence="4" id="KW-1185">Reference proteome</keyword>
<dbReference type="Pfam" id="PF07593">
    <property type="entry name" value="UnbV_ASPIC"/>
    <property type="match status" value="1"/>
</dbReference>
<dbReference type="EMBL" id="BMJC01000001">
    <property type="protein sequence ID" value="GGA82075.1"/>
    <property type="molecule type" value="Genomic_DNA"/>
</dbReference>
<dbReference type="InterPro" id="IPR028994">
    <property type="entry name" value="Integrin_alpha_N"/>
</dbReference>
<name>A0A8J2U6E7_9BACT</name>
<comment type="caution">
    <text evidence="3">The sequence shown here is derived from an EMBL/GenBank/DDBJ whole genome shotgun (WGS) entry which is preliminary data.</text>
</comment>
<evidence type="ECO:0000256" key="1">
    <source>
        <dbReference type="ARBA" id="ARBA00022729"/>
    </source>
</evidence>
<evidence type="ECO:0000259" key="2">
    <source>
        <dbReference type="Pfam" id="PF07593"/>
    </source>
</evidence>
<dbReference type="PANTHER" id="PTHR16026:SF0">
    <property type="entry name" value="CARTILAGE ACIDIC PROTEIN 1"/>
    <property type="match status" value="1"/>
</dbReference>
<dbReference type="PROSITE" id="PS51257">
    <property type="entry name" value="PROKAR_LIPOPROTEIN"/>
    <property type="match status" value="1"/>
</dbReference>